<feature type="domain" description="AB hydrolase-1" evidence="1">
    <location>
        <begin position="23"/>
        <end position="164"/>
    </location>
</feature>
<dbReference type="InterPro" id="IPR000073">
    <property type="entry name" value="AB_hydrolase_1"/>
</dbReference>
<dbReference type="Gene3D" id="3.40.50.1820">
    <property type="entry name" value="alpha/beta hydrolase"/>
    <property type="match status" value="1"/>
</dbReference>
<sequence length="294" mass="32837">MPHFQRTPEIAIWYLDEGPRTAPVILLIPGLTCDLHDWSWQITFLLSLGLRVISMDLRGQGRSSAPTPTPGITTWPGPSPPPGVIDYYPQTCAHDGISLLESLGVAKTIVMGHSLGDLVGYYLTVTRPDLVTALVGVDPIHRWGHAWREANANFFDDLETVVEKMLVFFAYSYPPHAPDWQKAWHARRAAQMDPLVMYALSWGGWGDRENGLGRKEVAVREYSGRLKCPRLTFGCNEEAVAADKNELPKGSDLDECVLIEGEGHWFHQTASERFNQVLKGWLDKLGVLPVRPAQ</sequence>
<evidence type="ECO:0000259" key="1">
    <source>
        <dbReference type="Pfam" id="PF00561"/>
    </source>
</evidence>
<reference evidence="2" key="1">
    <citation type="submission" date="2023-06" db="EMBL/GenBank/DDBJ databases">
        <title>Genome-scale phylogeny and comparative genomics of the fungal order Sordariales.</title>
        <authorList>
            <consortium name="Lawrence Berkeley National Laboratory"/>
            <person name="Hensen N."/>
            <person name="Bonometti L."/>
            <person name="Westerberg I."/>
            <person name="Brannstrom I.O."/>
            <person name="Guillou S."/>
            <person name="Cros-Aarteil S."/>
            <person name="Calhoun S."/>
            <person name="Haridas S."/>
            <person name="Kuo A."/>
            <person name="Mondo S."/>
            <person name="Pangilinan J."/>
            <person name="Riley R."/>
            <person name="Labutti K."/>
            <person name="Andreopoulos B."/>
            <person name="Lipzen A."/>
            <person name="Chen C."/>
            <person name="Yanf M."/>
            <person name="Daum C."/>
            <person name="Ng V."/>
            <person name="Clum A."/>
            <person name="Steindorff A."/>
            <person name="Ohm R."/>
            <person name="Martin F."/>
            <person name="Silar P."/>
            <person name="Natvig D."/>
            <person name="Lalanne C."/>
            <person name="Gautier V."/>
            <person name="Ament-Velasquez S.L."/>
            <person name="Kruys A."/>
            <person name="Hutchinson M.I."/>
            <person name="Powell A.J."/>
            <person name="Barry K."/>
            <person name="Miller A.N."/>
            <person name="Grigoriev I.V."/>
            <person name="Debuchy R."/>
            <person name="Gladieux P."/>
            <person name="Thoren M.H."/>
            <person name="Johannesson H."/>
        </authorList>
    </citation>
    <scope>NUCLEOTIDE SEQUENCE</scope>
    <source>
        <strain evidence="2">SMH4607-1</strain>
    </source>
</reference>
<evidence type="ECO:0000313" key="2">
    <source>
        <dbReference type="EMBL" id="KAK0710757.1"/>
    </source>
</evidence>
<keyword evidence="2" id="KW-0378">Hydrolase</keyword>
<accession>A0AA40A7K6</accession>
<dbReference type="Proteomes" id="UP001172102">
    <property type="component" value="Unassembled WGS sequence"/>
</dbReference>
<dbReference type="PANTHER" id="PTHR43329">
    <property type="entry name" value="EPOXIDE HYDROLASE"/>
    <property type="match status" value="1"/>
</dbReference>
<comment type="caution">
    <text evidence="2">The sequence shown here is derived from an EMBL/GenBank/DDBJ whole genome shotgun (WGS) entry which is preliminary data.</text>
</comment>
<dbReference type="Pfam" id="PF00561">
    <property type="entry name" value="Abhydrolase_1"/>
    <property type="match status" value="1"/>
</dbReference>
<dbReference type="GO" id="GO:0016787">
    <property type="term" value="F:hydrolase activity"/>
    <property type="evidence" value="ECO:0007669"/>
    <property type="project" value="UniProtKB-KW"/>
</dbReference>
<proteinExistence type="predicted"/>
<dbReference type="EMBL" id="JAUKUA010000005">
    <property type="protein sequence ID" value="KAK0710757.1"/>
    <property type="molecule type" value="Genomic_DNA"/>
</dbReference>
<name>A0AA40A7K6_9PEZI</name>
<organism evidence="2 3">
    <name type="scientific">Lasiosphaeris hirsuta</name>
    <dbReference type="NCBI Taxonomy" id="260670"/>
    <lineage>
        <taxon>Eukaryota</taxon>
        <taxon>Fungi</taxon>
        <taxon>Dikarya</taxon>
        <taxon>Ascomycota</taxon>
        <taxon>Pezizomycotina</taxon>
        <taxon>Sordariomycetes</taxon>
        <taxon>Sordariomycetidae</taxon>
        <taxon>Sordariales</taxon>
        <taxon>Lasiosphaeriaceae</taxon>
        <taxon>Lasiosphaeris</taxon>
    </lineage>
</organism>
<evidence type="ECO:0000313" key="3">
    <source>
        <dbReference type="Proteomes" id="UP001172102"/>
    </source>
</evidence>
<dbReference type="AlphaFoldDB" id="A0AA40A7K6"/>
<gene>
    <name evidence="2" type="ORF">B0H67DRAFT_583357</name>
</gene>
<dbReference type="SUPFAM" id="SSF53474">
    <property type="entry name" value="alpha/beta-Hydrolases"/>
    <property type="match status" value="1"/>
</dbReference>
<protein>
    <submittedName>
        <fullName evidence="2">Alpha/Beta hydrolase protein</fullName>
    </submittedName>
</protein>
<keyword evidence="3" id="KW-1185">Reference proteome</keyword>
<dbReference type="InterPro" id="IPR029058">
    <property type="entry name" value="AB_hydrolase_fold"/>
</dbReference>